<feature type="binding site" evidence="9">
    <location>
        <position position="59"/>
    </location>
    <ligand>
        <name>ATP</name>
        <dbReference type="ChEBI" id="CHEBI:30616"/>
    </ligand>
</feature>
<dbReference type="InterPro" id="IPR027417">
    <property type="entry name" value="P-loop_NTPase"/>
</dbReference>
<keyword evidence="8 9" id="KW-0234">DNA repair</keyword>
<dbReference type="InterPro" id="IPR008823">
    <property type="entry name" value="RuvB_wg_C"/>
</dbReference>
<dbReference type="InterPro" id="IPR004605">
    <property type="entry name" value="DNA_helicase_Holl-junc_RuvB"/>
</dbReference>
<feature type="binding site" evidence="9">
    <location>
        <position position="63"/>
    </location>
    <ligand>
        <name>Mg(2+)</name>
        <dbReference type="ChEBI" id="CHEBI:18420"/>
    </ligand>
</feature>
<keyword evidence="7 9" id="KW-0233">DNA recombination</keyword>
<feature type="binding site" evidence="9">
    <location>
        <position position="168"/>
    </location>
    <ligand>
        <name>ATP</name>
        <dbReference type="ChEBI" id="CHEBI:30616"/>
    </ligand>
</feature>
<dbReference type="SUPFAM" id="SSF52540">
    <property type="entry name" value="P-loop containing nucleoside triphosphate hydrolases"/>
    <property type="match status" value="1"/>
</dbReference>
<dbReference type="EMBL" id="CP115156">
    <property type="protein sequence ID" value="WBL31533.1"/>
    <property type="molecule type" value="Genomic_DNA"/>
</dbReference>
<dbReference type="Gene3D" id="3.40.50.300">
    <property type="entry name" value="P-loop containing nucleotide triphosphate hydrolases"/>
    <property type="match status" value="1"/>
</dbReference>
<comment type="caution">
    <text evidence="9">Lacks conserved residue(s) required for the propagation of feature annotation.</text>
</comment>
<dbReference type="InterPro" id="IPR041445">
    <property type="entry name" value="AAA_lid_4"/>
</dbReference>
<evidence type="ECO:0000313" key="11">
    <source>
        <dbReference type="EMBL" id="WBL31533.1"/>
    </source>
</evidence>
<feature type="binding site" evidence="9">
    <location>
        <position position="307"/>
    </location>
    <ligand>
        <name>DNA</name>
        <dbReference type="ChEBI" id="CHEBI:16991"/>
    </ligand>
</feature>
<keyword evidence="2 9" id="KW-0547">Nucleotide-binding</keyword>
<keyword evidence="5 9" id="KW-0067">ATP-binding</keyword>
<keyword evidence="12" id="KW-1185">Reference proteome</keyword>
<evidence type="ECO:0000313" key="12">
    <source>
        <dbReference type="Proteomes" id="UP001210120"/>
    </source>
</evidence>
<feature type="region of interest" description="Small ATPAse domain (RuvB-S)" evidence="9">
    <location>
        <begin position="179"/>
        <end position="249"/>
    </location>
</feature>
<comment type="domain">
    <text evidence="9">Has 3 domains, the large (RuvB-L) and small ATPase (RuvB-S) domains and the C-terminal head (RuvB-H) domain. The head domain binds DNA, while the ATPase domains jointly bind ATP, ADP or are empty depending on the state of the subunit in the translocation cycle. During a single DNA translocation step the structure of each domain remains the same, but their relative positions change.</text>
</comment>
<keyword evidence="3 9" id="KW-0227">DNA damage</keyword>
<keyword evidence="6 9" id="KW-0238">DNA-binding</keyword>
<evidence type="ECO:0000259" key="10">
    <source>
        <dbReference type="SMART" id="SM00382"/>
    </source>
</evidence>
<evidence type="ECO:0000256" key="6">
    <source>
        <dbReference type="ARBA" id="ARBA00023125"/>
    </source>
</evidence>
<gene>
    <name evidence="9 11" type="primary">ruvB</name>
    <name evidence="11" type="ORF">O7R10_00510</name>
</gene>
<feature type="binding site" evidence="9">
    <location>
        <position position="17"/>
    </location>
    <ligand>
        <name>ATP</name>
        <dbReference type="ChEBI" id="CHEBI:30616"/>
    </ligand>
</feature>
<dbReference type="InterPro" id="IPR008824">
    <property type="entry name" value="RuvB-like_N"/>
</dbReference>
<evidence type="ECO:0000256" key="8">
    <source>
        <dbReference type="ARBA" id="ARBA00023204"/>
    </source>
</evidence>
<evidence type="ECO:0000256" key="4">
    <source>
        <dbReference type="ARBA" id="ARBA00022801"/>
    </source>
</evidence>
<sequence length="336" mass="38415">MSMIDKISKSVKDEQFLRPQKLEEYIGQENIRKILKVYLKAAKKRNESLDHVLFYGPPGLGKTTLAKIISNELNVDFKTANGSNLEKIGDLASILSSLQVGDVLFIDEIHSIPRNVEEILYSAMEDYVLNIIIGKNDEKRNIKIDLPPFSLIGATTKFGNISFPLRDRFGLILKLDYYTENEIELILKRSSFVYGNKSEEKALKELAKRSRGTPRIANRLLRRVRDFAEIYSNQVITYQITIETLDRLQIDCNGLNAIDYFYLNTLVKKFNCGPVGIKNIAATIGEEILTIEEVYEPFLIKEGYIKRTARGRIATKLAIDLFEKDKKNININKLII</sequence>
<name>A0ABY7M1D6_9MOLU</name>
<comment type="catalytic activity">
    <reaction evidence="9">
        <text>ATP + H2O = ADP + phosphate + H(+)</text>
        <dbReference type="Rhea" id="RHEA:13065"/>
        <dbReference type="ChEBI" id="CHEBI:15377"/>
        <dbReference type="ChEBI" id="CHEBI:15378"/>
        <dbReference type="ChEBI" id="CHEBI:30616"/>
        <dbReference type="ChEBI" id="CHEBI:43474"/>
        <dbReference type="ChEBI" id="CHEBI:456216"/>
    </reaction>
</comment>
<evidence type="ECO:0000256" key="7">
    <source>
        <dbReference type="ARBA" id="ARBA00023172"/>
    </source>
</evidence>
<organism evidence="11 12">
    <name type="scientific">Candidatus Phytoplasma sacchari</name>
    <dbReference type="NCBI Taxonomy" id="2609813"/>
    <lineage>
        <taxon>Bacteria</taxon>
        <taxon>Bacillati</taxon>
        <taxon>Mycoplasmatota</taxon>
        <taxon>Mollicutes</taxon>
        <taxon>Acholeplasmatales</taxon>
        <taxon>Acholeplasmataceae</taxon>
        <taxon>Candidatus Phytoplasma</taxon>
        <taxon>16SrXI (Rice yellow dwarf group)</taxon>
    </lineage>
</organism>
<feature type="binding site" evidence="9">
    <location>
        <position position="178"/>
    </location>
    <ligand>
        <name>ATP</name>
        <dbReference type="ChEBI" id="CHEBI:30616"/>
    </ligand>
</feature>
<evidence type="ECO:0000256" key="1">
    <source>
        <dbReference type="ARBA" id="ARBA00022490"/>
    </source>
</evidence>
<dbReference type="SMART" id="SM00382">
    <property type="entry name" value="AAA"/>
    <property type="match status" value="1"/>
</dbReference>
<feature type="binding site" evidence="9">
    <location>
        <position position="64"/>
    </location>
    <ligand>
        <name>ATP</name>
        <dbReference type="ChEBI" id="CHEBI:30616"/>
    </ligand>
</feature>
<evidence type="ECO:0000256" key="9">
    <source>
        <dbReference type="HAMAP-Rule" id="MF_00016"/>
    </source>
</evidence>
<dbReference type="Gene3D" id="1.10.8.60">
    <property type="match status" value="1"/>
</dbReference>
<proteinExistence type="inferred from homology"/>
<feature type="binding site" evidence="9">
    <location>
        <begin position="125"/>
        <end position="127"/>
    </location>
    <ligand>
        <name>ATP</name>
        <dbReference type="ChEBI" id="CHEBI:30616"/>
    </ligand>
</feature>
<dbReference type="CDD" id="cd00009">
    <property type="entry name" value="AAA"/>
    <property type="match status" value="1"/>
</dbReference>
<feature type="region of interest" description="Head domain (RuvB-H)" evidence="9">
    <location>
        <begin position="252"/>
        <end position="336"/>
    </location>
</feature>
<dbReference type="Gene3D" id="1.10.10.10">
    <property type="entry name" value="Winged helix-like DNA-binding domain superfamily/Winged helix DNA-binding domain"/>
    <property type="match status" value="1"/>
</dbReference>
<feature type="domain" description="AAA+ ATPase" evidence="10">
    <location>
        <begin position="48"/>
        <end position="179"/>
    </location>
</feature>
<dbReference type="PANTHER" id="PTHR42848">
    <property type="match status" value="1"/>
</dbReference>
<keyword evidence="1 9" id="KW-0963">Cytoplasm</keyword>
<comment type="subcellular location">
    <subcellularLocation>
        <location evidence="9">Cytoplasm</location>
    </subcellularLocation>
</comment>
<dbReference type="NCBIfam" id="NF000868">
    <property type="entry name" value="PRK00080.1"/>
    <property type="match status" value="1"/>
</dbReference>
<comment type="function">
    <text evidence="9">The RuvA-RuvB-RuvC complex processes Holliday junction (HJ) DNA during genetic recombination and DNA repair, while the RuvA-RuvB complex plays an important role in the rescue of blocked DNA replication forks via replication fork reversal (RFR). RuvA specifically binds to HJ cruciform DNA, conferring on it an open structure. The RuvB hexamer acts as an ATP-dependent pump, pulling dsDNA into and through the RuvAB complex. RuvB forms 2 homohexamers on either side of HJ DNA bound by 1 or 2 RuvA tetramers; 4 subunits per hexamer contact DNA at a time. Coordinated motions by a converter formed by DNA-disengaged RuvB subunits stimulates ATP hydrolysis and nucleotide exchange. Immobilization of the converter enables RuvB to convert the ATP-contained energy into a lever motion, pulling 2 nucleotides of DNA out of the RuvA tetramer per ATP hydrolyzed, thus driving DNA branch migration. The RuvB motors rotate together with the DNA substrate, which together with the progressing nucleotide cycle form the mechanistic basis for DNA recombination by continuous HJ branch migration. Branch migration allows RuvC to scan DNA until it finds its consensus sequence, where it cleaves and resolves cruciform DNA.</text>
</comment>
<feature type="binding site" evidence="9">
    <location>
        <position position="215"/>
    </location>
    <ligand>
        <name>ATP</name>
        <dbReference type="ChEBI" id="CHEBI:30616"/>
    </ligand>
</feature>
<evidence type="ECO:0000256" key="3">
    <source>
        <dbReference type="ARBA" id="ARBA00022763"/>
    </source>
</evidence>
<dbReference type="Pfam" id="PF05496">
    <property type="entry name" value="RuvB_N"/>
    <property type="match status" value="1"/>
</dbReference>
<dbReference type="Pfam" id="PF05491">
    <property type="entry name" value="WHD_RuvB"/>
    <property type="match status" value="1"/>
</dbReference>
<dbReference type="NCBIfam" id="TIGR00635">
    <property type="entry name" value="ruvB"/>
    <property type="match status" value="1"/>
</dbReference>
<evidence type="ECO:0000256" key="5">
    <source>
        <dbReference type="ARBA" id="ARBA00022840"/>
    </source>
</evidence>
<dbReference type="InterPro" id="IPR003593">
    <property type="entry name" value="AAA+_ATPase"/>
</dbReference>
<feature type="binding site" evidence="9">
    <location>
        <position position="62"/>
    </location>
    <ligand>
        <name>ATP</name>
        <dbReference type="ChEBI" id="CHEBI:30616"/>
    </ligand>
</feature>
<protein>
    <recommendedName>
        <fullName evidence="9">Holliday junction branch migration complex subunit RuvB</fullName>
        <ecNumber evidence="9">3.6.4.-</ecNumber>
    </recommendedName>
</protein>
<feature type="binding site" evidence="9">
    <location>
        <position position="63"/>
    </location>
    <ligand>
        <name>ATP</name>
        <dbReference type="ChEBI" id="CHEBI:30616"/>
    </ligand>
</feature>
<dbReference type="GO" id="GO:0016787">
    <property type="term" value="F:hydrolase activity"/>
    <property type="evidence" value="ECO:0007669"/>
    <property type="project" value="UniProtKB-KW"/>
</dbReference>
<evidence type="ECO:0000256" key="2">
    <source>
        <dbReference type="ARBA" id="ARBA00022741"/>
    </source>
</evidence>
<dbReference type="InterPro" id="IPR036390">
    <property type="entry name" value="WH_DNA-bd_sf"/>
</dbReference>
<dbReference type="InterPro" id="IPR036388">
    <property type="entry name" value="WH-like_DNA-bd_sf"/>
</dbReference>
<dbReference type="SUPFAM" id="SSF46785">
    <property type="entry name" value="Winged helix' DNA-binding domain"/>
    <property type="match status" value="1"/>
</dbReference>
<dbReference type="EC" id="3.6.4.-" evidence="9"/>
<keyword evidence="4 9" id="KW-0378">Hydrolase</keyword>
<dbReference type="Proteomes" id="UP001210120">
    <property type="component" value="Chromosome"/>
</dbReference>
<feature type="binding site" evidence="9">
    <location>
        <position position="312"/>
    </location>
    <ligand>
        <name>DNA</name>
        <dbReference type="ChEBI" id="CHEBI:16991"/>
    </ligand>
</feature>
<accession>A0ABY7M1D6</accession>
<dbReference type="PANTHER" id="PTHR42848:SF1">
    <property type="entry name" value="HOLLIDAY JUNCTION BRANCH MIGRATION COMPLEX SUBUNIT RUVB"/>
    <property type="match status" value="1"/>
</dbReference>
<dbReference type="HAMAP" id="MF_00016">
    <property type="entry name" value="DNA_HJ_migration_RuvB"/>
    <property type="match status" value="1"/>
</dbReference>
<keyword evidence="11" id="KW-0347">Helicase</keyword>
<reference evidence="11" key="1">
    <citation type="submission" date="2022-12" db="EMBL/GenBank/DDBJ databases">
        <title>Genomic Characterization of Candidatus Phytoplasma sacchari in China.</title>
        <authorList>
            <person name="Zhang R.-Y."/>
        </authorList>
    </citation>
    <scope>NUCLEOTIDE SEQUENCE [LARGE SCALE GENOMIC DNA]</scope>
    <source>
        <strain evidence="11">SCWL1</strain>
    </source>
</reference>
<dbReference type="GO" id="GO:0003678">
    <property type="term" value="F:DNA helicase activity"/>
    <property type="evidence" value="ECO:0007669"/>
    <property type="project" value="UniProtKB-EC"/>
</dbReference>
<feature type="binding site" evidence="9">
    <location>
        <position position="18"/>
    </location>
    <ligand>
        <name>ATP</name>
        <dbReference type="ChEBI" id="CHEBI:30616"/>
    </ligand>
</feature>
<dbReference type="Pfam" id="PF17864">
    <property type="entry name" value="AAA_lid_4"/>
    <property type="match status" value="1"/>
</dbReference>
<comment type="subunit">
    <text evidence="9">Homohexamer. Forms an RuvA(8)-RuvB(12)-Holliday junction (HJ) complex. HJ DNA is sandwiched between 2 RuvA tetramers; dsDNA enters through RuvA and exits via RuvB. An RuvB hexamer assembles on each DNA strand where it exits the tetramer. Each RuvB hexamer is contacted by two RuvA subunits (via domain III) on 2 adjacent RuvB subunits; this complex drives branch migration. In the full resolvosome a probable DNA-RuvA(4)-RuvB(12)-RuvC(2) complex forms which resolves the HJ.</text>
</comment>
<comment type="similarity">
    <text evidence="9">Belongs to the RuvB family.</text>
</comment>